<comment type="subcellular location">
    <subcellularLocation>
        <location evidence="1">Mitochondrion inner membrane</location>
        <topology evidence="1">Multi-pass membrane protein</topology>
    </subcellularLocation>
</comment>
<feature type="repeat" description="Solcar" evidence="10">
    <location>
        <begin position="107"/>
        <end position="207"/>
    </location>
</feature>
<keyword evidence="6" id="KW-1133">Transmembrane helix</keyword>
<dbReference type="InterPro" id="IPR018108">
    <property type="entry name" value="MCP_transmembrane"/>
</dbReference>
<evidence type="ECO:0000256" key="4">
    <source>
        <dbReference type="ARBA" id="ARBA00022737"/>
    </source>
</evidence>
<evidence type="ECO:0000256" key="7">
    <source>
        <dbReference type="ARBA" id="ARBA00023128"/>
    </source>
</evidence>
<dbReference type="PROSITE" id="PS50920">
    <property type="entry name" value="SOLCAR"/>
    <property type="match status" value="3"/>
</dbReference>
<evidence type="ECO:0000313" key="13">
    <source>
        <dbReference type="Proteomes" id="UP000262825"/>
    </source>
</evidence>
<evidence type="ECO:0000313" key="12">
    <source>
        <dbReference type="EMBL" id="SSD60118.1"/>
    </source>
</evidence>
<dbReference type="PRINTS" id="PR00926">
    <property type="entry name" value="MITOCARRIER"/>
</dbReference>
<dbReference type="Pfam" id="PF00153">
    <property type="entry name" value="Mito_carr"/>
    <property type="match status" value="3"/>
</dbReference>
<comment type="catalytic activity">
    <reaction evidence="9">
        <text>5-methyl-UTP(out) + UTP(in) = 5-methyl-UTP(in) + UTP(out)</text>
        <dbReference type="Rhea" id="RHEA:73523"/>
        <dbReference type="ChEBI" id="CHEBI:46398"/>
        <dbReference type="ChEBI" id="CHEBI:63527"/>
    </reaction>
</comment>
<dbReference type="PANTHER" id="PTHR45829:SF4">
    <property type="entry name" value="MITOCHONDRIAL CARRIER PROTEIN RIM2"/>
    <property type="match status" value="1"/>
</dbReference>
<dbReference type="VEuPathDB" id="FungiDB:SCODWIG_01879"/>
<dbReference type="AlphaFoldDB" id="A0A376B5Z9"/>
<feature type="repeat" description="Solcar" evidence="10">
    <location>
        <begin position="325"/>
        <end position="414"/>
    </location>
</feature>
<dbReference type="EMBL" id="UFAJ01000275">
    <property type="protein sequence ID" value="SSD60118.1"/>
    <property type="molecule type" value="Genomic_DNA"/>
</dbReference>
<feature type="repeat" description="Solcar" evidence="10">
    <location>
        <begin position="217"/>
        <end position="306"/>
    </location>
</feature>
<keyword evidence="2 11" id="KW-0813">Transport</keyword>
<evidence type="ECO:0000256" key="11">
    <source>
        <dbReference type="RuleBase" id="RU000488"/>
    </source>
</evidence>
<dbReference type="GO" id="GO:1990519">
    <property type="term" value="P:pyrimidine nucleotide import into mitochondrion"/>
    <property type="evidence" value="ECO:0007669"/>
    <property type="project" value="TreeGrafter"/>
</dbReference>
<gene>
    <name evidence="12" type="ORF">SCODWIG_01879</name>
</gene>
<dbReference type="InterPro" id="IPR002067">
    <property type="entry name" value="MCP"/>
</dbReference>
<evidence type="ECO:0000256" key="9">
    <source>
        <dbReference type="ARBA" id="ARBA00093195"/>
    </source>
</evidence>
<dbReference type="FunFam" id="1.50.40.10:FF:000088">
    <property type="entry name" value="Mitochondrial carrier protein RIM2"/>
    <property type="match status" value="1"/>
</dbReference>
<evidence type="ECO:0000256" key="2">
    <source>
        <dbReference type="ARBA" id="ARBA00022448"/>
    </source>
</evidence>
<evidence type="ECO:0000256" key="1">
    <source>
        <dbReference type="ARBA" id="ARBA00004448"/>
    </source>
</evidence>
<evidence type="ECO:0000256" key="6">
    <source>
        <dbReference type="ARBA" id="ARBA00022989"/>
    </source>
</evidence>
<dbReference type="InterPro" id="IPR049562">
    <property type="entry name" value="SLC25A33/36-like"/>
</dbReference>
<dbReference type="PANTHER" id="PTHR45829">
    <property type="entry name" value="MITOCHONDRIAL CARRIER PROTEIN RIM2"/>
    <property type="match status" value="1"/>
</dbReference>
<keyword evidence="8 10" id="KW-0472">Membrane</keyword>
<evidence type="ECO:0000256" key="10">
    <source>
        <dbReference type="PROSITE-ProRule" id="PRU00282"/>
    </source>
</evidence>
<name>A0A376B5Z9_9ASCO</name>
<keyword evidence="3 10" id="KW-0812">Transmembrane</keyword>
<keyword evidence="4" id="KW-0677">Repeat</keyword>
<proteinExistence type="inferred from homology"/>
<organism evidence="12 13">
    <name type="scientific">Saccharomycodes ludwigii</name>
    <dbReference type="NCBI Taxonomy" id="36035"/>
    <lineage>
        <taxon>Eukaryota</taxon>
        <taxon>Fungi</taxon>
        <taxon>Dikarya</taxon>
        <taxon>Ascomycota</taxon>
        <taxon>Saccharomycotina</taxon>
        <taxon>Saccharomycetes</taxon>
        <taxon>Saccharomycodales</taxon>
        <taxon>Saccharomycodaceae</taxon>
        <taxon>Saccharomycodes</taxon>
    </lineage>
</organism>
<dbReference type="FunFam" id="1.50.40.10:FF:000079">
    <property type="entry name" value="Mitochondrial carrier protein RIM2"/>
    <property type="match status" value="1"/>
</dbReference>
<accession>A0A376B5Z9</accession>
<dbReference type="GO" id="GO:0015218">
    <property type="term" value="F:pyrimidine nucleotide transmembrane transporter activity"/>
    <property type="evidence" value="ECO:0007669"/>
    <property type="project" value="InterPro"/>
</dbReference>
<evidence type="ECO:0000256" key="5">
    <source>
        <dbReference type="ARBA" id="ARBA00022792"/>
    </source>
</evidence>
<evidence type="ECO:0000256" key="3">
    <source>
        <dbReference type="ARBA" id="ARBA00022692"/>
    </source>
</evidence>
<dbReference type="InterPro" id="IPR023395">
    <property type="entry name" value="MCP_dom_sf"/>
</dbReference>
<dbReference type="SUPFAM" id="SSF103506">
    <property type="entry name" value="Mitochondrial carrier"/>
    <property type="match status" value="1"/>
</dbReference>
<dbReference type="GO" id="GO:0005743">
    <property type="term" value="C:mitochondrial inner membrane"/>
    <property type="evidence" value="ECO:0007669"/>
    <property type="project" value="UniProtKB-SubCell"/>
</dbReference>
<sequence length="417" mass="46595">MAANKDDNNKNNNLKLNLERVEKIEHDAIESYPYLASDEKGSTLKNAQNLDEIDGIEPLTLNNAINQDYNNTTNVCVTKNVSIHNNYTNDNAKNSRVSDHELPTEEVKPWVHFVAGGVGGMVGAIATCPFDVVKTRLQSDVFQTQYKSKIADSRNILLHFKETLGIISSLYRMEGFRSLFKGLGPNLVGVIPARSINFFTYGTTKELYSKTFNNNQEAPWVHLMAAATAGWATSTATNPIWLIKTRLQLDKSSVNGIRKYKSSWDCLTSVIRQEGVLGLYKGLSASYLGSIEGILQWILYEQLKMVIKQRSNKTEAEKSNWDKAKEWGARSGGAGCAKFVASIITYPHEVVRTRLRQAPTENGTLKYTGLIQTFRVIIKEEGLASMYSGLTPHLLRTVPNSIIMFGTWELMIKLLSS</sequence>
<comment type="similarity">
    <text evidence="11">Belongs to the mitochondrial carrier (TC 2.A.29) family.</text>
</comment>
<dbReference type="Gene3D" id="1.50.40.10">
    <property type="entry name" value="Mitochondrial carrier domain"/>
    <property type="match status" value="2"/>
</dbReference>
<protein>
    <submittedName>
        <fullName evidence="12">Related to Mitochondrial carrier protein RIM2</fullName>
    </submittedName>
</protein>
<keyword evidence="5" id="KW-0999">Mitochondrion inner membrane</keyword>
<keyword evidence="13" id="KW-1185">Reference proteome</keyword>
<keyword evidence="7" id="KW-0496">Mitochondrion</keyword>
<dbReference type="Proteomes" id="UP000262825">
    <property type="component" value="Unassembled WGS sequence"/>
</dbReference>
<reference evidence="13" key="1">
    <citation type="submission" date="2018-06" db="EMBL/GenBank/DDBJ databases">
        <authorList>
            <person name="Guldener U."/>
        </authorList>
    </citation>
    <scope>NUCLEOTIDE SEQUENCE [LARGE SCALE GENOMIC DNA]</scope>
    <source>
        <strain evidence="13">UTAD17</strain>
    </source>
</reference>
<evidence type="ECO:0000256" key="8">
    <source>
        <dbReference type="ARBA" id="ARBA00023136"/>
    </source>
</evidence>